<dbReference type="PANTHER" id="PTHR21716">
    <property type="entry name" value="TRANSMEMBRANE PROTEIN"/>
    <property type="match status" value="1"/>
</dbReference>
<organism evidence="9 10">
    <name type="scientific">Belliella baltica (strain DSM 15883 / CIP 108006 / LMG 21964 / BA134)</name>
    <dbReference type="NCBI Taxonomy" id="866536"/>
    <lineage>
        <taxon>Bacteria</taxon>
        <taxon>Pseudomonadati</taxon>
        <taxon>Bacteroidota</taxon>
        <taxon>Cytophagia</taxon>
        <taxon>Cytophagales</taxon>
        <taxon>Cyclobacteriaceae</taxon>
        <taxon>Belliella</taxon>
    </lineage>
</organism>
<name>I3Z6V0_BELBD</name>
<feature type="transmembrane region" description="Helical" evidence="8">
    <location>
        <begin position="206"/>
        <end position="228"/>
    </location>
</feature>
<evidence type="ECO:0000256" key="1">
    <source>
        <dbReference type="ARBA" id="ARBA00004651"/>
    </source>
</evidence>
<gene>
    <name evidence="9" type="ordered locus">Belba_2409</name>
</gene>
<dbReference type="GO" id="GO:0005886">
    <property type="term" value="C:plasma membrane"/>
    <property type="evidence" value="ECO:0007669"/>
    <property type="project" value="UniProtKB-SubCell"/>
</dbReference>
<evidence type="ECO:0000256" key="6">
    <source>
        <dbReference type="ARBA" id="ARBA00022989"/>
    </source>
</evidence>
<dbReference type="Proteomes" id="UP000006050">
    <property type="component" value="Chromosome"/>
</dbReference>
<feature type="transmembrane region" description="Helical" evidence="8">
    <location>
        <begin position="12"/>
        <end position="32"/>
    </location>
</feature>
<dbReference type="KEGG" id="bbd:Belba_2409"/>
<feature type="transmembrane region" description="Helical" evidence="8">
    <location>
        <begin position="234"/>
        <end position="257"/>
    </location>
</feature>
<feature type="transmembrane region" description="Helical" evidence="8">
    <location>
        <begin position="305"/>
        <end position="332"/>
    </location>
</feature>
<evidence type="ECO:0000256" key="5">
    <source>
        <dbReference type="ARBA" id="ARBA00022692"/>
    </source>
</evidence>
<dbReference type="InterPro" id="IPR002549">
    <property type="entry name" value="AI-2E-like"/>
</dbReference>
<dbReference type="RefSeq" id="WP_014772926.1">
    <property type="nucleotide sequence ID" value="NC_018010.1"/>
</dbReference>
<dbReference type="AlphaFoldDB" id="I3Z6V0"/>
<reference evidence="10" key="1">
    <citation type="submission" date="2012-06" db="EMBL/GenBank/DDBJ databases">
        <title>The complete genome of Belliella baltica DSM 15883.</title>
        <authorList>
            <person name="Lucas S."/>
            <person name="Copeland A."/>
            <person name="Lapidus A."/>
            <person name="Goodwin L."/>
            <person name="Pitluck S."/>
            <person name="Peters L."/>
            <person name="Mikhailova N."/>
            <person name="Davenport K."/>
            <person name="Kyrpides N."/>
            <person name="Mavromatis K."/>
            <person name="Pagani I."/>
            <person name="Ivanova N."/>
            <person name="Ovchinnikova G."/>
            <person name="Zeytun A."/>
            <person name="Detter J.C."/>
            <person name="Han C."/>
            <person name="Land M."/>
            <person name="Hauser L."/>
            <person name="Markowitz V."/>
            <person name="Cheng J.-F."/>
            <person name="Hugenholtz P."/>
            <person name="Woyke T."/>
            <person name="Wu D."/>
            <person name="Tindall B."/>
            <person name="Pomrenke H."/>
            <person name="Brambilla E."/>
            <person name="Klenk H.-P."/>
            <person name="Eisen J.A."/>
        </authorList>
    </citation>
    <scope>NUCLEOTIDE SEQUENCE [LARGE SCALE GENOMIC DNA]</scope>
    <source>
        <strain evidence="10">DSM 15883 / CIP 108006 / LMG 21964 / BA134</strain>
    </source>
</reference>
<keyword evidence="3" id="KW-0813">Transport</keyword>
<evidence type="ECO:0000313" key="10">
    <source>
        <dbReference type="Proteomes" id="UP000006050"/>
    </source>
</evidence>
<dbReference type="STRING" id="866536.Belba_2409"/>
<accession>I3Z6V0</accession>
<dbReference type="HOGENOM" id="CLU_031275_0_2_10"/>
<evidence type="ECO:0000256" key="7">
    <source>
        <dbReference type="ARBA" id="ARBA00023136"/>
    </source>
</evidence>
<keyword evidence="10" id="KW-1185">Reference proteome</keyword>
<keyword evidence="6 8" id="KW-1133">Transmembrane helix</keyword>
<keyword evidence="5 8" id="KW-0812">Transmembrane</keyword>
<proteinExistence type="inferred from homology"/>
<evidence type="ECO:0000256" key="8">
    <source>
        <dbReference type="SAM" id="Phobius"/>
    </source>
</evidence>
<comment type="similarity">
    <text evidence="2">Belongs to the autoinducer-2 exporter (AI-2E) (TC 2.A.86) family.</text>
</comment>
<evidence type="ECO:0000256" key="3">
    <source>
        <dbReference type="ARBA" id="ARBA00022448"/>
    </source>
</evidence>
<sequence length="363" mass="40009">MSMNDPKLQLPAFVNALLVLLLISLIVFILIIGKSLLIPLFLAGFLSILLTPIGDWLEKRGLNRILSTLISLISALLILIGFLTFAVLQVASFSKDLGNVGDKLNNYLSDINNWIVSTFQVETGIGQGIDQGYLIELLQSNSSSLAEFILNTVGSLSGIILLPVFIFFFLIYRDHLTEFIVHLFKEKKQEHIKSEIKELRKVVQKYIIGILKVMAILAILNAGVLFGLGIKHAIFFAVFSAILSIIPYLGPFLGAVLPTIFAFLTTDSLFYPIGVVVGFQVIQLIESNFLTPKIVGSNVNLNAFVTFLGLLIGASIWGVIGMVLIIPTLAVLRKIFELSESTKPFALLFGEEKLKEKHESESN</sequence>
<keyword evidence="7 8" id="KW-0472">Membrane</keyword>
<dbReference type="Pfam" id="PF01594">
    <property type="entry name" value="AI-2E_transport"/>
    <property type="match status" value="1"/>
</dbReference>
<evidence type="ECO:0000256" key="2">
    <source>
        <dbReference type="ARBA" id="ARBA00009773"/>
    </source>
</evidence>
<feature type="transmembrane region" description="Helical" evidence="8">
    <location>
        <begin position="69"/>
        <end position="91"/>
    </location>
</feature>
<feature type="transmembrane region" description="Helical" evidence="8">
    <location>
        <begin position="38"/>
        <end position="57"/>
    </location>
</feature>
<evidence type="ECO:0000313" key="9">
    <source>
        <dbReference type="EMBL" id="AFL84968.1"/>
    </source>
</evidence>
<dbReference type="PANTHER" id="PTHR21716:SF53">
    <property type="entry name" value="PERMEASE PERM-RELATED"/>
    <property type="match status" value="1"/>
</dbReference>
<feature type="transmembrane region" description="Helical" evidence="8">
    <location>
        <begin position="269"/>
        <end position="285"/>
    </location>
</feature>
<evidence type="ECO:0000256" key="4">
    <source>
        <dbReference type="ARBA" id="ARBA00022475"/>
    </source>
</evidence>
<keyword evidence="4" id="KW-1003">Cell membrane</keyword>
<feature type="transmembrane region" description="Helical" evidence="8">
    <location>
        <begin position="148"/>
        <end position="172"/>
    </location>
</feature>
<protein>
    <submittedName>
        <fullName evidence="9">Putative permease</fullName>
    </submittedName>
</protein>
<comment type="subcellular location">
    <subcellularLocation>
        <location evidence="1">Cell membrane</location>
        <topology evidence="1">Multi-pass membrane protein</topology>
    </subcellularLocation>
</comment>
<dbReference type="eggNOG" id="COG0628">
    <property type="taxonomic scope" value="Bacteria"/>
</dbReference>
<dbReference type="EMBL" id="CP003281">
    <property type="protein sequence ID" value="AFL84968.1"/>
    <property type="molecule type" value="Genomic_DNA"/>
</dbReference>